<name>A0ABV9MUS1_9ENTE</name>
<keyword evidence="2" id="KW-1185">Reference proteome</keyword>
<evidence type="ECO:0000313" key="1">
    <source>
        <dbReference type="EMBL" id="MFC4719682.1"/>
    </source>
</evidence>
<accession>A0ABV9MUS1</accession>
<reference evidence="2" key="1">
    <citation type="journal article" date="2019" name="Int. J. Syst. Evol. Microbiol.">
        <title>The Global Catalogue of Microorganisms (GCM) 10K type strain sequencing project: providing services to taxonomists for standard genome sequencing and annotation.</title>
        <authorList>
            <consortium name="The Broad Institute Genomics Platform"/>
            <consortium name="The Broad Institute Genome Sequencing Center for Infectious Disease"/>
            <person name="Wu L."/>
            <person name="Ma J."/>
        </authorList>
    </citation>
    <scope>NUCLEOTIDE SEQUENCE [LARGE SCALE GENOMIC DNA]</scope>
    <source>
        <strain evidence="2">CGMCC 1.19032</strain>
    </source>
</reference>
<evidence type="ECO:0000313" key="2">
    <source>
        <dbReference type="Proteomes" id="UP001595969"/>
    </source>
</evidence>
<dbReference type="EMBL" id="JBHSGS010000044">
    <property type="protein sequence ID" value="MFC4719682.1"/>
    <property type="molecule type" value="Genomic_DNA"/>
</dbReference>
<dbReference type="Proteomes" id="UP001595969">
    <property type="component" value="Unassembled WGS sequence"/>
</dbReference>
<dbReference type="RefSeq" id="WP_204654870.1">
    <property type="nucleotide sequence ID" value="NZ_JAFBFD010000042.1"/>
</dbReference>
<organism evidence="1 2">
    <name type="scientific">Enterococcus lemanii</name>
    <dbReference type="NCBI Taxonomy" id="1159752"/>
    <lineage>
        <taxon>Bacteria</taxon>
        <taxon>Bacillati</taxon>
        <taxon>Bacillota</taxon>
        <taxon>Bacilli</taxon>
        <taxon>Lactobacillales</taxon>
        <taxon>Enterococcaceae</taxon>
        <taxon>Enterococcus</taxon>
    </lineage>
</organism>
<protein>
    <submittedName>
        <fullName evidence="1">Uncharacterized protein</fullName>
    </submittedName>
</protein>
<comment type="caution">
    <text evidence="1">The sequence shown here is derived from an EMBL/GenBank/DDBJ whole genome shotgun (WGS) entry which is preliminary data.</text>
</comment>
<proteinExistence type="predicted"/>
<sequence length="50" mass="5555">MIQGGIIDIGNIVKRFASRLARTKEGILSAVANRTLEKVEVFKKIIDVKN</sequence>
<gene>
    <name evidence="1" type="ORF">ACFO5I_08035</name>
</gene>